<dbReference type="AlphaFoldDB" id="A0A6A6SFB0"/>
<dbReference type="Pfam" id="PF09724">
    <property type="entry name" value="Dcc1"/>
    <property type="match status" value="1"/>
</dbReference>
<dbReference type="GO" id="GO:0000785">
    <property type="term" value="C:chromatin"/>
    <property type="evidence" value="ECO:0007669"/>
    <property type="project" value="TreeGrafter"/>
</dbReference>
<protein>
    <recommendedName>
        <fullName evidence="5">Sister chromatid cohesion protein-like protein Dcc1</fullName>
    </recommendedName>
</protein>
<reference evidence="3" key="1">
    <citation type="journal article" date="2020" name="Stud. Mycol.">
        <title>101 Dothideomycetes genomes: a test case for predicting lifestyles and emergence of pathogens.</title>
        <authorList>
            <person name="Haridas S."/>
            <person name="Albert R."/>
            <person name="Binder M."/>
            <person name="Bloem J."/>
            <person name="Labutti K."/>
            <person name="Salamov A."/>
            <person name="Andreopoulos B."/>
            <person name="Baker S."/>
            <person name="Barry K."/>
            <person name="Bills G."/>
            <person name="Bluhm B."/>
            <person name="Cannon C."/>
            <person name="Castanera R."/>
            <person name="Culley D."/>
            <person name="Daum C."/>
            <person name="Ezra D."/>
            <person name="Gonzalez J."/>
            <person name="Henrissat B."/>
            <person name="Kuo A."/>
            <person name="Liang C."/>
            <person name="Lipzen A."/>
            <person name="Lutzoni F."/>
            <person name="Magnuson J."/>
            <person name="Mondo S."/>
            <person name="Nolan M."/>
            <person name="Ohm R."/>
            <person name="Pangilinan J."/>
            <person name="Park H.-J."/>
            <person name="Ramirez L."/>
            <person name="Alfaro M."/>
            <person name="Sun H."/>
            <person name="Tritt A."/>
            <person name="Yoshinaga Y."/>
            <person name="Zwiers L.-H."/>
            <person name="Turgeon B."/>
            <person name="Goodwin S."/>
            <person name="Spatafora J."/>
            <person name="Crous P."/>
            <person name="Grigoriev I."/>
        </authorList>
    </citation>
    <scope>NUCLEOTIDE SEQUENCE</scope>
    <source>
        <strain evidence="3">CBS 473.64</strain>
    </source>
</reference>
<dbReference type="PANTHER" id="PTHR13395:SF6">
    <property type="entry name" value="SISTER CHROMATID COHESION PROTEIN DCC1"/>
    <property type="match status" value="1"/>
</dbReference>
<dbReference type="GO" id="GO:0006260">
    <property type="term" value="P:DNA replication"/>
    <property type="evidence" value="ECO:0007669"/>
    <property type="project" value="UniProtKB-KW"/>
</dbReference>
<evidence type="ECO:0000256" key="1">
    <source>
        <dbReference type="ARBA" id="ARBA00007017"/>
    </source>
</evidence>
<evidence type="ECO:0000313" key="3">
    <source>
        <dbReference type="EMBL" id="KAF2645383.1"/>
    </source>
</evidence>
<evidence type="ECO:0000256" key="2">
    <source>
        <dbReference type="ARBA" id="ARBA00022705"/>
    </source>
</evidence>
<evidence type="ECO:0000313" key="4">
    <source>
        <dbReference type="Proteomes" id="UP000799753"/>
    </source>
</evidence>
<dbReference type="GO" id="GO:0034088">
    <property type="term" value="P:maintenance of mitotic sister chromatid cohesion"/>
    <property type="evidence" value="ECO:0007669"/>
    <property type="project" value="TreeGrafter"/>
</dbReference>
<dbReference type="PANTHER" id="PTHR13395">
    <property type="entry name" value="SISTER CHROMATID COHESION PROTEIN DCC1-RELATED"/>
    <property type="match status" value="1"/>
</dbReference>
<comment type="similarity">
    <text evidence="1">Belongs to the DCC1 family.</text>
</comment>
<dbReference type="GO" id="GO:0000775">
    <property type="term" value="C:chromosome, centromeric region"/>
    <property type="evidence" value="ECO:0007669"/>
    <property type="project" value="TreeGrafter"/>
</dbReference>
<proteinExistence type="inferred from homology"/>
<name>A0A6A6SFB0_9PLEO</name>
<keyword evidence="4" id="KW-1185">Reference proteome</keyword>
<evidence type="ECO:0008006" key="5">
    <source>
        <dbReference type="Google" id="ProtNLM"/>
    </source>
</evidence>
<organism evidence="3 4">
    <name type="scientific">Massarina eburnea CBS 473.64</name>
    <dbReference type="NCBI Taxonomy" id="1395130"/>
    <lineage>
        <taxon>Eukaryota</taxon>
        <taxon>Fungi</taxon>
        <taxon>Dikarya</taxon>
        <taxon>Ascomycota</taxon>
        <taxon>Pezizomycotina</taxon>
        <taxon>Dothideomycetes</taxon>
        <taxon>Pleosporomycetidae</taxon>
        <taxon>Pleosporales</taxon>
        <taxon>Massarineae</taxon>
        <taxon>Massarinaceae</taxon>
        <taxon>Massarina</taxon>
    </lineage>
</organism>
<dbReference type="EMBL" id="MU006777">
    <property type="protein sequence ID" value="KAF2645383.1"/>
    <property type="molecule type" value="Genomic_DNA"/>
</dbReference>
<dbReference type="GO" id="GO:0031390">
    <property type="term" value="C:Ctf18 RFC-like complex"/>
    <property type="evidence" value="ECO:0007669"/>
    <property type="project" value="InterPro"/>
</dbReference>
<dbReference type="OrthoDB" id="5199543at2759"/>
<sequence length="341" mass="36473">MATQQDAGGVPVAIAHDLRQLRLLELPSGVLELLEAPNPPPLSIKSLPPAPAASLNATPAYAVLCTPTKSFQLRQVQTSNSLYVTQPTLEAHGNTIPAPTTRAIAACAATLELHPADGDGVSYLEAVLPVYDLVDGEVDAEENRKTKPAIFSDIPLSDGECETAWNSLAAFEAAGSTYRPTAKTLAQVWASVNAASLAEGVKLDTQFLTEDLAKLVAEEGYPAPLAASLLQHLSSTSHDRSGEWACLDQEKTLSFVGKTLLEAKRGNGDYLTADFMDTWRDSLPEAWRKGAELKAIDGAYELPSSTTIRAKSKAGTAKAEIVVPKTAARKWHDKFAKTRKK</sequence>
<accession>A0A6A6SFB0</accession>
<gene>
    <name evidence="3" type="ORF">P280DRAFT_475928</name>
</gene>
<keyword evidence="2" id="KW-0235">DNA replication</keyword>
<dbReference type="Proteomes" id="UP000799753">
    <property type="component" value="Unassembled WGS sequence"/>
</dbReference>
<dbReference type="InterPro" id="IPR019128">
    <property type="entry name" value="Dcc1"/>
</dbReference>